<gene>
    <name evidence="2" type="ORF">H9848_03405</name>
</gene>
<dbReference type="PROSITE" id="PS51257">
    <property type="entry name" value="PROKAR_LIPOPROTEIN"/>
    <property type="match status" value="1"/>
</dbReference>
<dbReference type="InterPro" id="IPR027840">
    <property type="entry name" value="DUF4493"/>
</dbReference>
<dbReference type="AlphaFoldDB" id="A0A9D2BPG2"/>
<dbReference type="Pfam" id="PF14900">
    <property type="entry name" value="DUF4493"/>
    <property type="match status" value="1"/>
</dbReference>
<comment type="caution">
    <text evidence="2">The sequence shown here is derived from an EMBL/GenBank/DDBJ whole genome shotgun (WGS) entry which is preliminary data.</text>
</comment>
<evidence type="ECO:0000256" key="1">
    <source>
        <dbReference type="SAM" id="MobiDB-lite"/>
    </source>
</evidence>
<reference evidence="2" key="2">
    <citation type="submission" date="2021-04" db="EMBL/GenBank/DDBJ databases">
        <authorList>
            <person name="Gilroy R."/>
        </authorList>
    </citation>
    <scope>NUCLEOTIDE SEQUENCE</scope>
    <source>
        <strain evidence="2">ChiHecec2B26-12326</strain>
    </source>
</reference>
<reference evidence="2" key="1">
    <citation type="journal article" date="2021" name="PeerJ">
        <title>Extensive microbial diversity within the chicken gut microbiome revealed by metagenomics and culture.</title>
        <authorList>
            <person name="Gilroy R."/>
            <person name="Ravi A."/>
            <person name="Getino M."/>
            <person name="Pursley I."/>
            <person name="Horton D.L."/>
            <person name="Alikhan N.F."/>
            <person name="Baker D."/>
            <person name="Gharbi K."/>
            <person name="Hall N."/>
            <person name="Watson M."/>
            <person name="Adriaenssens E.M."/>
            <person name="Foster-Nyarko E."/>
            <person name="Jarju S."/>
            <person name="Secka A."/>
            <person name="Antonio M."/>
            <person name="Oren A."/>
            <person name="Chaudhuri R.R."/>
            <person name="La Ragione R."/>
            <person name="Hildebrand F."/>
            <person name="Pallen M.J."/>
        </authorList>
    </citation>
    <scope>NUCLEOTIDE SEQUENCE</scope>
    <source>
        <strain evidence="2">ChiHecec2B26-12326</strain>
    </source>
</reference>
<name>A0A9D2BPG2_9BACT</name>
<sequence length="455" mass="49493">MRYTSLLCGAMLCAGLASCEMKEEILGDKGFSGDSGYLNMGVVVDEAVNAISTKAGETDDEEIVVEGTPANGFIVELTGPDNYTKTFTYQSGMEPVELPVGDFTVYAHTDGSLDDTTAPFYGKRDNFTIKKDAETKVGIQCEMMNTMFQLKYDAGFIAMYRKWEITVTAGKHSKPYLFEKKDLNDTPQNPDPIYWYLGDEEVKNFIVEVQAWTQDGNIPVPATQSFSKEDQAAYTGGEAVNITMMPGSPDVSTEGTATIDINVTLFSPYEDINESIEIDGTPTEPSEPDQEPDEPATGDAPTIISDYLESGISYQLAGQGMTGNPEHAVVTVSAPAKFKAIYVKIFGGNNDFDDVIASMKQGVFQKDPGVDVITIGNDSDLSMLSTLLAPIPTTDDTEYNLDLANFFVMMNMFGVTVGDKEDTTGRDAHEFVITVVDQNNVSESATLKVFINPAE</sequence>
<dbReference type="Proteomes" id="UP000823847">
    <property type="component" value="Unassembled WGS sequence"/>
</dbReference>
<protein>
    <submittedName>
        <fullName evidence="2">DUF4493 domain-containing protein</fullName>
    </submittedName>
</protein>
<evidence type="ECO:0000313" key="3">
    <source>
        <dbReference type="Proteomes" id="UP000823847"/>
    </source>
</evidence>
<dbReference type="EMBL" id="DXEN01000017">
    <property type="protein sequence ID" value="HIX85645.1"/>
    <property type="molecule type" value="Genomic_DNA"/>
</dbReference>
<feature type="region of interest" description="Disordered" evidence="1">
    <location>
        <begin position="276"/>
        <end position="299"/>
    </location>
</feature>
<organism evidence="2 3">
    <name type="scientific">Candidatus Parabacteroides intestinigallinarum</name>
    <dbReference type="NCBI Taxonomy" id="2838722"/>
    <lineage>
        <taxon>Bacteria</taxon>
        <taxon>Pseudomonadati</taxon>
        <taxon>Bacteroidota</taxon>
        <taxon>Bacteroidia</taxon>
        <taxon>Bacteroidales</taxon>
        <taxon>Tannerellaceae</taxon>
        <taxon>Parabacteroides</taxon>
    </lineage>
</organism>
<feature type="compositionally biased region" description="Acidic residues" evidence="1">
    <location>
        <begin position="286"/>
        <end position="296"/>
    </location>
</feature>
<proteinExistence type="predicted"/>
<accession>A0A9D2BPG2</accession>
<evidence type="ECO:0000313" key="2">
    <source>
        <dbReference type="EMBL" id="HIX85645.1"/>
    </source>
</evidence>